<dbReference type="RefSeq" id="WP_184950587.1">
    <property type="nucleotide sequence ID" value="NZ_BOMC01000004.1"/>
</dbReference>
<dbReference type="Proteomes" id="UP000542742">
    <property type="component" value="Unassembled WGS sequence"/>
</dbReference>
<proteinExistence type="predicted"/>
<dbReference type="Gene3D" id="3.40.50.300">
    <property type="entry name" value="P-loop containing nucleotide triphosphate hydrolases"/>
    <property type="match status" value="1"/>
</dbReference>
<dbReference type="AlphaFoldDB" id="A0A7W7G0N3"/>
<name>A0A7W7G0N3_9ACTN</name>
<sequence>MPVILPQRYDTFPAPRTVGHVQPTADGRSHPAHVARRGLDGVFWIGGGSGAGKSTVARTLAGRYGLGLYDTDAVMSDHARRADPRRCPYLAAFLTMSMDERWLRPPPTMLETFHWFRGEGFDLILDDLAAHPKPVLAEGFRLLPTLVPQPANAVWLLPTPEFRRAAFDTRGSTWQIAGRTSDPPRALAGLLERDRLFTERLRAETREHHLPSITVDLGVTETDLLTRVARQLGLTDG</sequence>
<gene>
    <name evidence="1" type="ORF">BKA14_001955</name>
</gene>
<accession>A0A7W7G0N3</accession>
<organism evidence="1 2">
    <name type="scientific">Paractinoplanes abujensis</name>
    <dbReference type="NCBI Taxonomy" id="882441"/>
    <lineage>
        <taxon>Bacteria</taxon>
        <taxon>Bacillati</taxon>
        <taxon>Actinomycetota</taxon>
        <taxon>Actinomycetes</taxon>
        <taxon>Micromonosporales</taxon>
        <taxon>Micromonosporaceae</taxon>
        <taxon>Paractinoplanes</taxon>
    </lineage>
</organism>
<dbReference type="SUPFAM" id="SSF52540">
    <property type="entry name" value="P-loop containing nucleoside triphosphate hydrolases"/>
    <property type="match status" value="1"/>
</dbReference>
<dbReference type="InterPro" id="IPR027417">
    <property type="entry name" value="P-loop_NTPase"/>
</dbReference>
<evidence type="ECO:0000313" key="1">
    <source>
        <dbReference type="EMBL" id="MBB4691807.1"/>
    </source>
</evidence>
<dbReference type="EMBL" id="JACHMF010000001">
    <property type="protein sequence ID" value="MBB4691807.1"/>
    <property type="molecule type" value="Genomic_DNA"/>
</dbReference>
<evidence type="ECO:0000313" key="2">
    <source>
        <dbReference type="Proteomes" id="UP000542742"/>
    </source>
</evidence>
<protein>
    <recommendedName>
        <fullName evidence="3">Shikimate kinase</fullName>
    </recommendedName>
</protein>
<comment type="caution">
    <text evidence="1">The sequence shown here is derived from an EMBL/GenBank/DDBJ whole genome shotgun (WGS) entry which is preliminary data.</text>
</comment>
<reference evidence="1 2" key="1">
    <citation type="submission" date="2020-08" db="EMBL/GenBank/DDBJ databases">
        <title>Sequencing the genomes of 1000 actinobacteria strains.</title>
        <authorList>
            <person name="Klenk H.-P."/>
        </authorList>
    </citation>
    <scope>NUCLEOTIDE SEQUENCE [LARGE SCALE GENOMIC DNA]</scope>
    <source>
        <strain evidence="1 2">DSM 45518</strain>
    </source>
</reference>
<evidence type="ECO:0008006" key="3">
    <source>
        <dbReference type="Google" id="ProtNLM"/>
    </source>
</evidence>
<keyword evidence="2" id="KW-1185">Reference proteome</keyword>